<dbReference type="InterPro" id="IPR014762">
    <property type="entry name" value="DNA_mismatch_repair_CS"/>
</dbReference>
<dbReference type="Pfam" id="PF16413">
    <property type="entry name" value="Mlh1_C"/>
    <property type="match status" value="1"/>
</dbReference>
<dbReference type="GO" id="GO:0032389">
    <property type="term" value="C:MutLalpha complex"/>
    <property type="evidence" value="ECO:0007669"/>
    <property type="project" value="TreeGrafter"/>
</dbReference>
<comment type="subcellular location">
    <subcellularLocation>
        <location evidence="1">Nucleus</location>
    </subcellularLocation>
</comment>
<dbReference type="PROSITE" id="PS00058">
    <property type="entry name" value="DNA_MISMATCH_REPAIR_1"/>
    <property type="match status" value="1"/>
</dbReference>
<dbReference type="SMART" id="SM01340">
    <property type="entry name" value="DNA_mis_repair"/>
    <property type="match status" value="1"/>
</dbReference>
<dbReference type="NCBIfam" id="TIGR00585">
    <property type="entry name" value="mutl"/>
    <property type="match status" value="1"/>
</dbReference>
<organism evidence="7">
    <name type="scientific">Culex pipiens</name>
    <name type="common">House mosquito</name>
    <dbReference type="NCBI Taxonomy" id="7175"/>
    <lineage>
        <taxon>Eukaryota</taxon>
        <taxon>Metazoa</taxon>
        <taxon>Ecdysozoa</taxon>
        <taxon>Arthropoda</taxon>
        <taxon>Hexapoda</taxon>
        <taxon>Insecta</taxon>
        <taxon>Pterygota</taxon>
        <taxon>Neoptera</taxon>
        <taxon>Endopterygota</taxon>
        <taxon>Diptera</taxon>
        <taxon>Nematocera</taxon>
        <taxon>Culicoidea</taxon>
        <taxon>Culicidae</taxon>
        <taxon>Culicinae</taxon>
        <taxon>Culicini</taxon>
        <taxon>Culex</taxon>
        <taxon>Culex</taxon>
    </lineage>
</organism>
<dbReference type="Gene3D" id="3.30.230.10">
    <property type="match status" value="1"/>
</dbReference>
<dbReference type="PANTHER" id="PTHR10073">
    <property type="entry name" value="DNA MISMATCH REPAIR PROTEIN MLH, PMS, MUTL"/>
    <property type="match status" value="1"/>
</dbReference>
<dbReference type="SUPFAM" id="SSF55874">
    <property type="entry name" value="ATPase domain of HSP90 chaperone/DNA topoisomerase II/histidine kinase"/>
    <property type="match status" value="1"/>
</dbReference>
<reference evidence="7" key="1">
    <citation type="submission" date="2021-05" db="EMBL/GenBank/DDBJ databases">
        <authorList>
            <person name="Alioto T."/>
            <person name="Alioto T."/>
            <person name="Gomez Garrido J."/>
        </authorList>
    </citation>
    <scope>NUCLEOTIDE SEQUENCE</scope>
</reference>
<dbReference type="InterPro" id="IPR002099">
    <property type="entry name" value="MutL/Mlh/PMS"/>
</dbReference>
<dbReference type="Pfam" id="PF13589">
    <property type="entry name" value="HATPase_c_3"/>
    <property type="match status" value="1"/>
</dbReference>
<evidence type="ECO:0000313" key="7">
    <source>
        <dbReference type="EMBL" id="CAG6532378.1"/>
    </source>
</evidence>
<dbReference type="GO" id="GO:0030983">
    <property type="term" value="F:mismatched DNA binding"/>
    <property type="evidence" value="ECO:0007669"/>
    <property type="project" value="InterPro"/>
</dbReference>
<feature type="domain" description="DNA mismatch repair protein S5" evidence="6">
    <location>
        <begin position="215"/>
        <end position="334"/>
    </location>
</feature>
<keyword evidence="5" id="KW-0539">Nucleus</keyword>
<protein>
    <submittedName>
        <fullName evidence="7">DNA mismatch repair protein Mlh1</fullName>
    </submittedName>
</protein>
<dbReference type="InterPro" id="IPR038973">
    <property type="entry name" value="MutL/Mlh/Pms-like"/>
</dbReference>
<keyword evidence="4" id="KW-0234">DNA repair</keyword>
<dbReference type="FunFam" id="3.30.565.10:FF:000109">
    <property type="entry name" value="Related to MLH1-DNA mismatch repair protein"/>
    <property type="match status" value="1"/>
</dbReference>
<evidence type="ECO:0000256" key="4">
    <source>
        <dbReference type="ARBA" id="ARBA00023204"/>
    </source>
</evidence>
<evidence type="ECO:0000256" key="5">
    <source>
        <dbReference type="ARBA" id="ARBA00023242"/>
    </source>
</evidence>
<comment type="similarity">
    <text evidence="2">Belongs to the DNA mismatch repair MutL/HexB family.</text>
</comment>
<dbReference type="CDD" id="cd16926">
    <property type="entry name" value="HATPase_MutL-MLH-PMS-like"/>
    <property type="match status" value="1"/>
</dbReference>
<keyword evidence="3" id="KW-0227">DNA damage</keyword>
<dbReference type="EMBL" id="HBUE01206756">
    <property type="protein sequence ID" value="CAG6532378.1"/>
    <property type="molecule type" value="Transcribed_RNA"/>
</dbReference>
<dbReference type="InterPro" id="IPR014721">
    <property type="entry name" value="Ribsml_uS5_D2-typ_fold_subgr"/>
</dbReference>
<dbReference type="CDD" id="cd03483">
    <property type="entry name" value="MutL_Trans_MLH1"/>
    <property type="match status" value="1"/>
</dbReference>
<evidence type="ECO:0000259" key="6">
    <source>
        <dbReference type="SMART" id="SM01340"/>
    </source>
</evidence>
<evidence type="ECO:0000256" key="1">
    <source>
        <dbReference type="ARBA" id="ARBA00004123"/>
    </source>
</evidence>
<dbReference type="InterPro" id="IPR036890">
    <property type="entry name" value="HATPase_C_sf"/>
</dbReference>
<proteinExistence type="inferred from homology"/>
<dbReference type="GO" id="GO:0006298">
    <property type="term" value="P:mismatch repair"/>
    <property type="evidence" value="ECO:0007669"/>
    <property type="project" value="InterPro"/>
</dbReference>
<evidence type="ECO:0000256" key="2">
    <source>
        <dbReference type="ARBA" id="ARBA00006082"/>
    </source>
</evidence>
<dbReference type="SUPFAM" id="SSF54211">
    <property type="entry name" value="Ribosomal protein S5 domain 2-like"/>
    <property type="match status" value="1"/>
</dbReference>
<name>A0A8D8HCU8_CULPI</name>
<dbReference type="GO" id="GO:0140664">
    <property type="term" value="F:ATP-dependent DNA damage sensor activity"/>
    <property type="evidence" value="ECO:0007669"/>
    <property type="project" value="InterPro"/>
</dbReference>
<sequence length="653" mass="72961">MEAEPGVIRKLDEVVVNRIAAGEIIQRPANALKEMIENSLDAKSTSIQVVVKVGGLKSLQIQDNGTGIRREDLDIVCERFTTSKLQKFEDLSSIDTYGFRGEALASISHVAHLTITTKTKQDKCAYKASYEDGKLKGTIKPCAGNQGTQITVEDLFYNVPLRKQSLKAPNEEFQRISDVVSKYAVHNPQTGFLLKKFGENAAIRTQAKSTVENNIKLIYGGSIGKALLKIAIDDPILQLKVDGHITDVNFSLKKGIFLLFINHRAVESANLKKAIDNIYSSYLPKGSAPFLYLSLELDPNNVDVNVHPTKHEVHFLHEDECVEKIKEAVERALLGGNASRTFYQQALLPGASAPPVTAADAAKANDTTRLDYKFVRTDHNDQKLDKFFGTTAVARRESSGDVIGKKTKRAIKETKLTSVLNLRKAVEDACDLDLRKIFSELTFVGVIDRRKALIQYDTKMFLTSTRVLCQELCYQMLLFNFSNLGAISLSPAISVAELASLALQDPDNGWTEEDGLIAELAERIVEILVSKAPIMREYFGLSISEEGKLESIPVVIEDYTPSVVHLATYVLRLATEVEWDDEQECFQSFCRETAEYYAKIALTKEDQEYKWETEHAIYPAIKQYLLPPKSFGKNGTILQVANLPELYRVFERC</sequence>
<dbReference type="FunFam" id="3.30.230.10:FF:000014">
    <property type="entry name" value="DNA mismatch repair protein Mlh1"/>
    <property type="match status" value="1"/>
</dbReference>
<dbReference type="Pfam" id="PF01119">
    <property type="entry name" value="DNA_mis_repair"/>
    <property type="match status" value="1"/>
</dbReference>
<dbReference type="GO" id="GO:0016887">
    <property type="term" value="F:ATP hydrolysis activity"/>
    <property type="evidence" value="ECO:0007669"/>
    <property type="project" value="InterPro"/>
</dbReference>
<evidence type="ECO:0000256" key="3">
    <source>
        <dbReference type="ARBA" id="ARBA00022763"/>
    </source>
</evidence>
<dbReference type="InterPro" id="IPR013507">
    <property type="entry name" value="DNA_mismatch_S5_2-like"/>
</dbReference>
<dbReference type="PANTHER" id="PTHR10073:SF12">
    <property type="entry name" value="DNA MISMATCH REPAIR PROTEIN MLH1"/>
    <property type="match status" value="1"/>
</dbReference>
<dbReference type="EMBL" id="HBUE01313061">
    <property type="protein sequence ID" value="CAG6584250.1"/>
    <property type="molecule type" value="Transcribed_RNA"/>
</dbReference>
<dbReference type="Gene3D" id="3.30.565.10">
    <property type="entry name" value="Histidine kinase-like ATPase, C-terminal domain"/>
    <property type="match status" value="1"/>
</dbReference>
<dbReference type="AlphaFoldDB" id="A0A8D8HCU8"/>
<dbReference type="InterPro" id="IPR020568">
    <property type="entry name" value="Ribosomal_Su5_D2-typ_SF"/>
</dbReference>
<accession>A0A8D8HCU8</accession>
<dbReference type="GO" id="GO:0005524">
    <property type="term" value="F:ATP binding"/>
    <property type="evidence" value="ECO:0007669"/>
    <property type="project" value="InterPro"/>
</dbReference>
<dbReference type="InterPro" id="IPR032189">
    <property type="entry name" value="Mlh1_C"/>
</dbReference>